<keyword evidence="1" id="KW-1133">Transmembrane helix</keyword>
<gene>
    <name evidence="2" type="ORF">ACFP81_07365</name>
</gene>
<accession>A0ABW1YF85</accession>
<evidence type="ECO:0000256" key="1">
    <source>
        <dbReference type="SAM" id="Phobius"/>
    </source>
</evidence>
<reference evidence="3" key="1">
    <citation type="journal article" date="2019" name="Int. J. Syst. Evol. Microbiol.">
        <title>The Global Catalogue of Microorganisms (GCM) 10K type strain sequencing project: providing services to taxonomists for standard genome sequencing and annotation.</title>
        <authorList>
            <consortium name="The Broad Institute Genomics Platform"/>
            <consortium name="The Broad Institute Genome Sequencing Center for Infectious Disease"/>
            <person name="Wu L."/>
            <person name="Ma J."/>
        </authorList>
    </citation>
    <scope>NUCLEOTIDE SEQUENCE [LARGE SCALE GENOMIC DNA]</scope>
    <source>
        <strain evidence="3">CGMCC 1.15772</strain>
    </source>
</reference>
<keyword evidence="1" id="KW-0812">Transmembrane</keyword>
<organism evidence="2 3">
    <name type="scientific">Deinococcus lacus</name>
    <dbReference type="NCBI Taxonomy" id="392561"/>
    <lineage>
        <taxon>Bacteria</taxon>
        <taxon>Thermotogati</taxon>
        <taxon>Deinococcota</taxon>
        <taxon>Deinococci</taxon>
        <taxon>Deinococcales</taxon>
        <taxon>Deinococcaceae</taxon>
        <taxon>Deinococcus</taxon>
    </lineage>
</organism>
<feature type="transmembrane region" description="Helical" evidence="1">
    <location>
        <begin position="37"/>
        <end position="59"/>
    </location>
</feature>
<dbReference type="RefSeq" id="WP_380082857.1">
    <property type="nucleotide sequence ID" value="NZ_JBHSWD010000001.1"/>
</dbReference>
<feature type="transmembrane region" description="Helical" evidence="1">
    <location>
        <begin position="12"/>
        <end position="31"/>
    </location>
</feature>
<proteinExistence type="predicted"/>
<dbReference type="EMBL" id="JBHSWD010000001">
    <property type="protein sequence ID" value="MFC6591845.1"/>
    <property type="molecule type" value="Genomic_DNA"/>
</dbReference>
<comment type="caution">
    <text evidence="2">The sequence shown here is derived from an EMBL/GenBank/DDBJ whole genome shotgun (WGS) entry which is preliminary data.</text>
</comment>
<keyword evidence="3" id="KW-1185">Reference proteome</keyword>
<name>A0ABW1YF85_9DEIO</name>
<sequence length="89" mass="9624">MTLPVPGEKNLVLGLILTFLFGPLGMLYATIVGALVMLVLGGIVGFLTAGLGLILIWPLQMFWTWSAISSHNRQLRAQFGQAVQQASRV</sequence>
<protein>
    <submittedName>
        <fullName evidence="2">Uncharacterized protein</fullName>
    </submittedName>
</protein>
<keyword evidence="1" id="KW-0472">Membrane</keyword>
<evidence type="ECO:0000313" key="2">
    <source>
        <dbReference type="EMBL" id="MFC6591845.1"/>
    </source>
</evidence>
<dbReference type="Proteomes" id="UP001596297">
    <property type="component" value="Unassembled WGS sequence"/>
</dbReference>
<evidence type="ECO:0000313" key="3">
    <source>
        <dbReference type="Proteomes" id="UP001596297"/>
    </source>
</evidence>